<organism evidence="1 2">
    <name type="scientific">Xylaria arbuscula</name>
    <dbReference type="NCBI Taxonomy" id="114810"/>
    <lineage>
        <taxon>Eukaryota</taxon>
        <taxon>Fungi</taxon>
        <taxon>Dikarya</taxon>
        <taxon>Ascomycota</taxon>
        <taxon>Pezizomycotina</taxon>
        <taxon>Sordariomycetes</taxon>
        <taxon>Xylariomycetidae</taxon>
        <taxon>Xylariales</taxon>
        <taxon>Xylariaceae</taxon>
        <taxon>Xylaria</taxon>
    </lineage>
</organism>
<comment type="caution">
    <text evidence="1">The sequence shown here is derived from an EMBL/GenBank/DDBJ whole genome shotgun (WGS) entry which is preliminary data.</text>
</comment>
<dbReference type="Proteomes" id="UP001148614">
    <property type="component" value="Unassembled WGS sequence"/>
</dbReference>
<name>A0A9W8N8V1_9PEZI</name>
<protein>
    <submittedName>
        <fullName evidence="1">Uncharacterized protein</fullName>
    </submittedName>
</protein>
<dbReference type="EMBL" id="JANPWZ010001800">
    <property type="protein sequence ID" value="KAJ3563143.1"/>
    <property type="molecule type" value="Genomic_DNA"/>
</dbReference>
<evidence type="ECO:0000313" key="1">
    <source>
        <dbReference type="EMBL" id="KAJ3563143.1"/>
    </source>
</evidence>
<evidence type="ECO:0000313" key="2">
    <source>
        <dbReference type="Proteomes" id="UP001148614"/>
    </source>
</evidence>
<proteinExistence type="predicted"/>
<dbReference type="AlphaFoldDB" id="A0A9W8N8V1"/>
<reference evidence="1" key="1">
    <citation type="submission" date="2022-07" db="EMBL/GenBank/DDBJ databases">
        <title>Genome Sequence of Xylaria arbuscula.</title>
        <authorList>
            <person name="Buettner E."/>
        </authorList>
    </citation>
    <scope>NUCLEOTIDE SEQUENCE</scope>
    <source>
        <strain evidence="1">VT107</strain>
    </source>
</reference>
<gene>
    <name evidence="1" type="ORF">NPX13_g8304</name>
</gene>
<keyword evidence="2" id="KW-1185">Reference proteome</keyword>
<sequence length="90" mass="10104">MCDSGTEIVLRANNRKTSDDSSEIGEAGLKTYFLESSGFVHLKPEDEQGEDRGRTLNTEYYVSGSVTTIENFEHDALTQTRPLDWLNNAM</sequence>
<accession>A0A9W8N8V1</accession>